<feature type="region of interest" description="Disordered" evidence="1">
    <location>
        <begin position="984"/>
        <end position="1035"/>
    </location>
</feature>
<keyword evidence="3" id="KW-1185">Reference proteome</keyword>
<evidence type="ECO:0000313" key="3">
    <source>
        <dbReference type="Proteomes" id="UP000299084"/>
    </source>
</evidence>
<feature type="region of interest" description="Disordered" evidence="1">
    <location>
        <begin position="338"/>
        <end position="370"/>
    </location>
</feature>
<accession>A0A5N4D704</accession>
<name>A0A5N4D704_CAMDR</name>
<dbReference type="AlphaFoldDB" id="A0A5N4D704"/>
<evidence type="ECO:0000313" key="2">
    <source>
        <dbReference type="EMBL" id="KAB1266928.1"/>
    </source>
</evidence>
<feature type="compositionally biased region" description="Low complexity" evidence="1">
    <location>
        <begin position="543"/>
        <end position="554"/>
    </location>
</feature>
<dbReference type="EMBL" id="JWIN03000015">
    <property type="protein sequence ID" value="KAB1266928.1"/>
    <property type="molecule type" value="Genomic_DNA"/>
</dbReference>
<feature type="compositionally biased region" description="Basic residues" evidence="1">
    <location>
        <begin position="478"/>
        <end position="492"/>
    </location>
</feature>
<feature type="region of interest" description="Disordered" evidence="1">
    <location>
        <begin position="457"/>
        <end position="586"/>
    </location>
</feature>
<comment type="caution">
    <text evidence="2">The sequence shown here is derived from an EMBL/GenBank/DDBJ whole genome shotgun (WGS) entry which is preliminary data.</text>
</comment>
<gene>
    <name evidence="2" type="ORF">Cadr_000017722</name>
</gene>
<evidence type="ECO:0000256" key="1">
    <source>
        <dbReference type="SAM" id="MobiDB-lite"/>
    </source>
</evidence>
<reference evidence="2 3" key="1">
    <citation type="journal article" date="2019" name="Mol. Ecol. Resour.">
        <title>Improving Illumina assemblies with Hi-C and long reads: an example with the North African dromedary.</title>
        <authorList>
            <person name="Elbers J.P."/>
            <person name="Rogers M.F."/>
            <person name="Perelman P.L."/>
            <person name="Proskuryakova A.A."/>
            <person name="Serdyukova N.A."/>
            <person name="Johnson W.E."/>
            <person name="Horin P."/>
            <person name="Corander J."/>
            <person name="Murphy D."/>
            <person name="Burger P.A."/>
        </authorList>
    </citation>
    <scope>NUCLEOTIDE SEQUENCE [LARGE SCALE GENOMIC DNA]</scope>
    <source>
        <strain evidence="2">Drom800</strain>
        <tissue evidence="2">Blood</tissue>
    </source>
</reference>
<sequence>MVTPVSPTTVVFSAGIAGKSSLLTVVHVPPRSGAGDRDGGGDKEDERTGKEWGSWGEGTGREAGEERGQVTQGGGYAAALWSRTRLNARTLPQPSPMTFTPASARGGARGAPAPPTRTAARCCVKAPPSSAGAQRTLQAALGGARRGGAAEPLGARQGAAAPTRAGPGCTRHLSVGALPARAHAGSECAPRLLAPTRLRGTGTKGRRPLRDLVLPRSPGPAPRGPCAAPKASRGEAHLSPRAGGGGGAMSYKGSGRSRHQPLAGPASDGSGSRRDKSGRERGPGRLDRRCCRRRRAFPSRPQLPARGGRRRGAAAAAVCSLEGGAGGRGGAAARGAEDFATCPGRGSSDEDERPGLERPAPQADHAESNLPREALDRQEGEFMACSPVALDESATRTEPMNAFMVWSKIERRKIMEQFRTWITPRSPRGWASGGKCEGQREDPFIREASGCGKHMADYPTHTAPEKAQNGPLGQASRARARRRARGRRRRRGGAGGARAGAKTSKGLEQEMRQAQGPRGPRGRGAKAGRAKGPARGLRRRGGRLPARAAAAARGKTVKCDEQDETSCSGSSRRRTRRTRAAAPAAPAAAWAAAAAAAETLQRRQTARPSPPRRSLYDEVRAGASAGGAASRLLSFKNITSAPAAAGAAAPVARSRAPSPLLVLLVQQQQARQQQQWRGRRRLMFDLSLNFSQSAHSSSEQQLGAARRQGREPVPVWWIRIWIVARAGLGPIRVPHYCTPELSEMIAGTGEANFSDMVFTYERGARLLALSPAGCRAAVPWRKSWWSRDEVVVVVVVVVVGGSRLVCGREDPLRKALFEACRSLKSGRQNSTFRGLRLKVLHGQADFLLKTKEEDSFSLPSFSSPPPFPFLPPRLPSPLPTHPGWLRGGAERFREQARRGRLGEDRVTSARSVSWAWWEVGGGPRSLPGLRVAVTAAQGRPALRALRSLPGGCWWEARPQFSISSAAWGRGEVVVAGVFSSLAGRGGSQAAEGRRGELAQGRGGNIARPLGHRSRGPRGVRAGRAPEGYGGGLGRVRLGTPRPGAWARAGYPSRGREARRLGRGAAGLHPGRRRGPHPGTQRPCSAGARGPLRNLPPGRWFGFLIDSPSPAASLGARCGLCPASLPFPPPLVFPDPAVSPGPGGRARAPLAPAPLSRLPPPFPWGPRRGRQGGCGEAQSASHRVLPLRAEAPARARTLSSSPPTPLPLLPLCSQRQLSPASLPFGASLRPSPQSWDVKPASFC</sequence>
<dbReference type="Proteomes" id="UP000299084">
    <property type="component" value="Unassembled WGS sequence"/>
</dbReference>
<proteinExistence type="predicted"/>
<feature type="compositionally biased region" description="Basic and acidic residues" evidence="1">
    <location>
        <begin position="271"/>
        <end position="289"/>
    </location>
</feature>
<organism evidence="2 3">
    <name type="scientific">Camelus dromedarius</name>
    <name type="common">Dromedary</name>
    <name type="synonym">Arabian camel</name>
    <dbReference type="NCBI Taxonomy" id="9838"/>
    <lineage>
        <taxon>Eukaryota</taxon>
        <taxon>Metazoa</taxon>
        <taxon>Chordata</taxon>
        <taxon>Craniata</taxon>
        <taxon>Vertebrata</taxon>
        <taxon>Euteleostomi</taxon>
        <taxon>Mammalia</taxon>
        <taxon>Eutheria</taxon>
        <taxon>Laurasiatheria</taxon>
        <taxon>Artiodactyla</taxon>
        <taxon>Tylopoda</taxon>
        <taxon>Camelidae</taxon>
        <taxon>Camelus</taxon>
    </lineage>
</organism>
<feature type="compositionally biased region" description="Basic and acidic residues" evidence="1">
    <location>
        <begin position="34"/>
        <end position="50"/>
    </location>
</feature>
<feature type="region of interest" description="Disordered" evidence="1">
    <location>
        <begin position="27"/>
        <end position="72"/>
    </location>
</feature>
<feature type="region of interest" description="Disordered" evidence="1">
    <location>
        <begin position="1064"/>
        <end position="1089"/>
    </location>
</feature>
<feature type="region of interest" description="Disordered" evidence="1">
    <location>
        <begin position="1222"/>
        <end position="1242"/>
    </location>
</feature>
<feature type="region of interest" description="Disordered" evidence="1">
    <location>
        <begin position="193"/>
        <end position="311"/>
    </location>
</feature>
<feature type="region of interest" description="Disordered" evidence="1">
    <location>
        <begin position="90"/>
        <end position="119"/>
    </location>
</feature>
<feature type="compositionally biased region" description="Basic residues" evidence="1">
    <location>
        <begin position="520"/>
        <end position="529"/>
    </location>
</feature>
<protein>
    <submittedName>
        <fullName evidence="2">Transcription factor SOX-11</fullName>
    </submittedName>
</protein>
<feature type="compositionally biased region" description="Basic and acidic residues" evidence="1">
    <location>
        <begin position="59"/>
        <end position="68"/>
    </location>
</feature>